<dbReference type="GO" id="GO:0080022">
    <property type="term" value="P:primary root development"/>
    <property type="evidence" value="ECO:0007669"/>
    <property type="project" value="UniProtKB-ARBA"/>
</dbReference>
<sequence length="615" mass="67693">MTVEQDFVALDQFPVGMRVLAVDDDQTCLRILETLLHRCQYHVTTTNQAQKALELLRENKNKFDLVISDVDMPDMDGFKLLELVGLEMDLPVIMLSAHSDPKYVMKGVTHGACDYLLKPVRIEELKNIWQHVVRSRFDKNRGSNNGEKRDGSGNEDVINSDQNNGRANRKRKDQYNEDEEDERDDNDDPSAQKKPRVVWTVELHKKFVAAVNQLGFEKAMPKKILDLMNVEKLTRENVASHLQKFRLYLKRISGNQQALMANSDLHFLQMSSSLNGLDGYNHHNRVIPVGNGQFHSGAAAAGMRPFPPNGILGRLNTPSGIGVRSLSSPSSGGGMFLQNPNDLGKFHHVSSLPLNHNDGGGNILHGLPMPLEFDQLQTNNNNIRNMNKSVSVNSMAFPSFSTTQQSSLINAPNNNLLVLEGHPQASPSSFPGHQINKRLEHWSNAVSSSSSTLPPPPDQNCNIIHHQFDVSPLPHSSKPDSLEWNTHNGTSSYSIPFCDSAAITLSSSLDTNPRAFCRNTDFDSNANAQPGGGFYDSLQGRQTGSYGPATDAMLSNNPKEGFVVGQQKLQSGFMGTEAGSLDDIVNSTMKQEQSQGDLSGGDLGYGGFSSLRTCI</sequence>
<dbReference type="GO" id="GO:0080036">
    <property type="term" value="P:regulation of cytokinin-activated signaling pathway"/>
    <property type="evidence" value="ECO:0007669"/>
    <property type="project" value="UniProtKB-ARBA"/>
</dbReference>
<comment type="subunit">
    <text evidence="11">Binds the target DNA as a monomer.</text>
</comment>
<dbReference type="InterPro" id="IPR001005">
    <property type="entry name" value="SANT/Myb"/>
</dbReference>
<dbReference type="InterPro" id="IPR009057">
    <property type="entry name" value="Homeodomain-like_sf"/>
</dbReference>
<dbReference type="Pfam" id="PF00249">
    <property type="entry name" value="Myb_DNA-binding"/>
    <property type="match status" value="1"/>
</dbReference>
<gene>
    <name evidence="17" type="ORF">GA_TR14219_c1_g1_i1_g.44445</name>
</gene>
<dbReference type="PROSITE" id="PS50110">
    <property type="entry name" value="RESPONSE_REGULATORY"/>
    <property type="match status" value="1"/>
</dbReference>
<evidence type="ECO:0000256" key="12">
    <source>
        <dbReference type="PIRNR" id="PIRNR036392"/>
    </source>
</evidence>
<evidence type="ECO:0000256" key="7">
    <source>
        <dbReference type="ARBA" id="ARBA00023125"/>
    </source>
</evidence>
<dbReference type="Gene3D" id="3.40.50.2300">
    <property type="match status" value="1"/>
</dbReference>
<feature type="compositionally biased region" description="Basic and acidic residues" evidence="14">
    <location>
        <begin position="139"/>
        <end position="152"/>
    </location>
</feature>
<comment type="subcellular location">
    <subcellularLocation>
        <location evidence="1 12">Nucleus</location>
    </subcellularLocation>
</comment>
<dbReference type="PROSITE" id="PS51294">
    <property type="entry name" value="HTH_MYB"/>
    <property type="match status" value="1"/>
</dbReference>
<protein>
    <recommendedName>
        <fullName evidence="12">Two-component response regulator</fullName>
    </recommendedName>
</protein>
<dbReference type="GO" id="GO:0000160">
    <property type="term" value="P:phosphorelay signal transduction system"/>
    <property type="evidence" value="ECO:0007669"/>
    <property type="project" value="UniProtKB-KW"/>
</dbReference>
<dbReference type="InterPro" id="IPR001789">
    <property type="entry name" value="Sig_transdc_resp-reg_receiver"/>
</dbReference>
<evidence type="ECO:0000256" key="9">
    <source>
        <dbReference type="ARBA" id="ARBA00023163"/>
    </source>
</evidence>
<dbReference type="GO" id="GO:0005634">
    <property type="term" value="C:nucleus"/>
    <property type="evidence" value="ECO:0007669"/>
    <property type="project" value="UniProtKB-SubCell"/>
</dbReference>
<dbReference type="EMBL" id="GEVI01021172">
    <property type="protein sequence ID" value="JAU11148.1"/>
    <property type="molecule type" value="Transcribed_RNA"/>
</dbReference>
<feature type="region of interest" description="Disordered" evidence="14">
    <location>
        <begin position="139"/>
        <end position="193"/>
    </location>
</feature>
<feature type="domain" description="HTH myb-type" evidence="16">
    <location>
        <begin position="191"/>
        <end position="250"/>
    </location>
</feature>
<dbReference type="FunFam" id="1.10.10.60:FF:000007">
    <property type="entry name" value="Two-component response regulator"/>
    <property type="match status" value="1"/>
</dbReference>
<evidence type="ECO:0000259" key="16">
    <source>
        <dbReference type="PROSITE" id="PS51294"/>
    </source>
</evidence>
<dbReference type="GO" id="GO:0031537">
    <property type="term" value="P:regulation of anthocyanin metabolic process"/>
    <property type="evidence" value="ECO:0007669"/>
    <property type="project" value="UniProtKB-ARBA"/>
</dbReference>
<dbReference type="InterPro" id="IPR017053">
    <property type="entry name" value="Response_reg_B-typ_pln"/>
</dbReference>
<evidence type="ECO:0000256" key="8">
    <source>
        <dbReference type="ARBA" id="ARBA00023159"/>
    </source>
</evidence>
<dbReference type="FunFam" id="3.40.50.2300:FF:000132">
    <property type="entry name" value="Two-component response regulator"/>
    <property type="match status" value="1"/>
</dbReference>
<keyword evidence="4" id="KW-0932">Cytokinin signaling pathway</keyword>
<dbReference type="GO" id="GO:0010082">
    <property type="term" value="P:regulation of root meristem growth"/>
    <property type="evidence" value="ECO:0007669"/>
    <property type="project" value="UniProtKB-ARBA"/>
</dbReference>
<dbReference type="InterPro" id="IPR006447">
    <property type="entry name" value="Myb_dom_plants"/>
</dbReference>
<dbReference type="SUPFAM" id="SSF46689">
    <property type="entry name" value="Homeodomain-like"/>
    <property type="match status" value="1"/>
</dbReference>
<evidence type="ECO:0000256" key="1">
    <source>
        <dbReference type="ARBA" id="ARBA00004123"/>
    </source>
</evidence>
<keyword evidence="7 12" id="KW-0238">DNA-binding</keyword>
<dbReference type="GO" id="GO:0003700">
    <property type="term" value="F:DNA-binding transcription factor activity"/>
    <property type="evidence" value="ECO:0007669"/>
    <property type="project" value="UniProtKB-UniRule"/>
</dbReference>
<comment type="function">
    <text evidence="12">Transcriptional activator that binds specific DNA sequence.</text>
</comment>
<dbReference type="InterPro" id="IPR045279">
    <property type="entry name" value="ARR-like"/>
</dbReference>
<dbReference type="CDD" id="cd17584">
    <property type="entry name" value="REC_typeB_ARR-like"/>
    <property type="match status" value="1"/>
</dbReference>
<reference evidence="17" key="1">
    <citation type="submission" date="2016-07" db="EMBL/GenBank/DDBJ databases">
        <title>De novo transcriptome assembly of four accessions of the metal hyperaccumulator plant Noccaea caerulescens.</title>
        <authorList>
            <person name="Blande D."/>
            <person name="Halimaa P."/>
            <person name="Tervahauta A.I."/>
            <person name="Aarts M.G."/>
            <person name="Karenlampi S.O."/>
        </authorList>
    </citation>
    <scope>NUCLEOTIDE SEQUENCE</scope>
</reference>
<dbReference type="GO" id="GO:0080113">
    <property type="term" value="P:regulation of seed growth"/>
    <property type="evidence" value="ECO:0007669"/>
    <property type="project" value="UniProtKB-ARBA"/>
</dbReference>
<feature type="compositionally biased region" description="Acidic residues" evidence="14">
    <location>
        <begin position="176"/>
        <end position="188"/>
    </location>
</feature>
<dbReference type="InterPro" id="IPR017930">
    <property type="entry name" value="Myb_dom"/>
</dbReference>
<proteinExistence type="inferred from homology"/>
<accession>A0A1J3D3H3</accession>
<dbReference type="GO" id="GO:0010492">
    <property type="term" value="P:maintenance of shoot apical meristem identity"/>
    <property type="evidence" value="ECO:0007669"/>
    <property type="project" value="UniProtKB-ARBA"/>
</dbReference>
<dbReference type="Gene3D" id="1.10.10.60">
    <property type="entry name" value="Homeodomain-like"/>
    <property type="match status" value="1"/>
</dbReference>
<dbReference type="NCBIfam" id="TIGR01557">
    <property type="entry name" value="myb_SHAQKYF"/>
    <property type="match status" value="1"/>
</dbReference>
<dbReference type="GO" id="GO:1990110">
    <property type="term" value="P:callus formation"/>
    <property type="evidence" value="ECO:0007669"/>
    <property type="project" value="UniProtKB-ARBA"/>
</dbReference>
<feature type="domain" description="Response regulatory" evidence="15">
    <location>
        <begin position="18"/>
        <end position="133"/>
    </location>
</feature>
<evidence type="ECO:0000256" key="10">
    <source>
        <dbReference type="ARBA" id="ARBA00023242"/>
    </source>
</evidence>
<dbReference type="SUPFAM" id="SSF52172">
    <property type="entry name" value="CheY-like"/>
    <property type="match status" value="1"/>
</dbReference>
<feature type="compositionally biased region" description="Polar residues" evidence="14">
    <location>
        <begin position="157"/>
        <end position="166"/>
    </location>
</feature>
<comment type="similarity">
    <text evidence="2">Belongs to the ARR family. Type-B subfamily.</text>
</comment>
<organism evidence="17">
    <name type="scientific">Noccaea caerulescens</name>
    <name type="common">Alpine penny-cress</name>
    <name type="synonym">Thlaspi caerulescens</name>
    <dbReference type="NCBI Taxonomy" id="107243"/>
    <lineage>
        <taxon>Eukaryota</taxon>
        <taxon>Viridiplantae</taxon>
        <taxon>Streptophyta</taxon>
        <taxon>Embryophyta</taxon>
        <taxon>Tracheophyta</taxon>
        <taxon>Spermatophyta</taxon>
        <taxon>Magnoliopsida</taxon>
        <taxon>eudicotyledons</taxon>
        <taxon>Gunneridae</taxon>
        <taxon>Pentapetalae</taxon>
        <taxon>rosids</taxon>
        <taxon>malvids</taxon>
        <taxon>Brassicales</taxon>
        <taxon>Brassicaceae</taxon>
        <taxon>Coluteocarpeae</taxon>
        <taxon>Noccaea</taxon>
    </lineage>
</organism>
<dbReference type="SMART" id="SM00448">
    <property type="entry name" value="REC"/>
    <property type="match status" value="1"/>
</dbReference>
<evidence type="ECO:0000256" key="4">
    <source>
        <dbReference type="ARBA" id="ARBA00022864"/>
    </source>
</evidence>
<dbReference type="AlphaFoldDB" id="A0A1J3D3H3"/>
<dbReference type="GO" id="GO:0009414">
    <property type="term" value="P:response to water deprivation"/>
    <property type="evidence" value="ECO:0007669"/>
    <property type="project" value="UniProtKB-ARBA"/>
</dbReference>
<dbReference type="GO" id="GO:0003677">
    <property type="term" value="F:DNA binding"/>
    <property type="evidence" value="ECO:0007669"/>
    <property type="project" value="UniProtKB-KW"/>
</dbReference>
<evidence type="ECO:0000313" key="17">
    <source>
        <dbReference type="EMBL" id="JAU11148.1"/>
    </source>
</evidence>
<keyword evidence="10 12" id="KW-0539">Nucleus</keyword>
<keyword evidence="9 12" id="KW-0804">Transcription</keyword>
<keyword evidence="3 13" id="KW-0597">Phosphoprotein</keyword>
<evidence type="ECO:0000256" key="6">
    <source>
        <dbReference type="ARBA" id="ARBA00023015"/>
    </source>
</evidence>
<feature type="region of interest" description="Disordered" evidence="14">
    <location>
        <begin position="528"/>
        <end position="548"/>
    </location>
</feature>
<dbReference type="GO" id="GO:0048367">
    <property type="term" value="P:shoot system development"/>
    <property type="evidence" value="ECO:0007669"/>
    <property type="project" value="UniProtKB-ARBA"/>
</dbReference>
<keyword evidence="5 12" id="KW-0902">Two-component regulatory system</keyword>
<keyword evidence="6 12" id="KW-0805">Transcription regulation</keyword>
<evidence type="ECO:0000259" key="15">
    <source>
        <dbReference type="PROSITE" id="PS50110"/>
    </source>
</evidence>
<evidence type="ECO:0000256" key="14">
    <source>
        <dbReference type="SAM" id="MobiDB-lite"/>
    </source>
</evidence>
<dbReference type="PANTHER" id="PTHR43874:SF209">
    <property type="entry name" value="TWO-COMPONENT RESPONSE REGULATOR ARR12"/>
    <property type="match status" value="1"/>
</dbReference>
<dbReference type="PIRSF" id="PIRSF036392">
    <property type="entry name" value="RR_ARR_type-B"/>
    <property type="match status" value="1"/>
</dbReference>
<dbReference type="PANTHER" id="PTHR43874">
    <property type="entry name" value="TWO-COMPONENT RESPONSE REGULATOR"/>
    <property type="match status" value="1"/>
</dbReference>
<name>A0A1J3D3H3_NOCCA</name>
<evidence type="ECO:0000256" key="5">
    <source>
        <dbReference type="ARBA" id="ARBA00023012"/>
    </source>
</evidence>
<dbReference type="InterPro" id="IPR011006">
    <property type="entry name" value="CheY-like_superfamily"/>
</dbReference>
<evidence type="ECO:0000256" key="13">
    <source>
        <dbReference type="PROSITE-ProRule" id="PRU00169"/>
    </source>
</evidence>
<keyword evidence="8 12" id="KW-0010">Activator</keyword>
<evidence type="ECO:0000256" key="11">
    <source>
        <dbReference type="ARBA" id="ARBA00061767"/>
    </source>
</evidence>
<dbReference type="GO" id="GO:0009736">
    <property type="term" value="P:cytokinin-activated signaling pathway"/>
    <property type="evidence" value="ECO:0007669"/>
    <property type="project" value="UniProtKB-KW"/>
</dbReference>
<dbReference type="Pfam" id="PF00072">
    <property type="entry name" value="Response_reg"/>
    <property type="match status" value="1"/>
</dbReference>
<dbReference type="GO" id="GO:0010380">
    <property type="term" value="P:regulation of chlorophyll biosynthetic process"/>
    <property type="evidence" value="ECO:0007669"/>
    <property type="project" value="UniProtKB-ARBA"/>
</dbReference>
<evidence type="ECO:0000256" key="2">
    <source>
        <dbReference type="ARBA" id="ARBA00006015"/>
    </source>
</evidence>
<feature type="modified residue" description="4-aspartylphosphate" evidence="13">
    <location>
        <position position="69"/>
    </location>
</feature>
<evidence type="ECO:0000256" key="3">
    <source>
        <dbReference type="ARBA" id="ARBA00022553"/>
    </source>
</evidence>